<proteinExistence type="predicted"/>
<organism evidence="1 2">
    <name type="scientific">Trifolium medium</name>
    <dbReference type="NCBI Taxonomy" id="97028"/>
    <lineage>
        <taxon>Eukaryota</taxon>
        <taxon>Viridiplantae</taxon>
        <taxon>Streptophyta</taxon>
        <taxon>Embryophyta</taxon>
        <taxon>Tracheophyta</taxon>
        <taxon>Spermatophyta</taxon>
        <taxon>Magnoliopsida</taxon>
        <taxon>eudicotyledons</taxon>
        <taxon>Gunneridae</taxon>
        <taxon>Pentapetalae</taxon>
        <taxon>rosids</taxon>
        <taxon>fabids</taxon>
        <taxon>Fabales</taxon>
        <taxon>Fabaceae</taxon>
        <taxon>Papilionoideae</taxon>
        <taxon>50 kb inversion clade</taxon>
        <taxon>NPAAA clade</taxon>
        <taxon>Hologalegina</taxon>
        <taxon>IRL clade</taxon>
        <taxon>Trifolieae</taxon>
        <taxon>Trifolium</taxon>
    </lineage>
</organism>
<comment type="caution">
    <text evidence="1">The sequence shown here is derived from an EMBL/GenBank/DDBJ whole genome shotgun (WGS) entry which is preliminary data.</text>
</comment>
<dbReference type="Proteomes" id="UP000265520">
    <property type="component" value="Unassembled WGS sequence"/>
</dbReference>
<keyword evidence="2" id="KW-1185">Reference proteome</keyword>
<evidence type="ECO:0000313" key="1">
    <source>
        <dbReference type="EMBL" id="MCI60789.1"/>
    </source>
</evidence>
<reference evidence="1 2" key="1">
    <citation type="journal article" date="2018" name="Front. Plant Sci.">
        <title>Red Clover (Trifolium pratense) and Zigzag Clover (T. medium) - A Picture of Genomic Similarities and Differences.</title>
        <authorList>
            <person name="Dluhosova J."/>
            <person name="Istvanek J."/>
            <person name="Nedelnik J."/>
            <person name="Repkova J."/>
        </authorList>
    </citation>
    <scope>NUCLEOTIDE SEQUENCE [LARGE SCALE GENOMIC DNA]</scope>
    <source>
        <strain evidence="2">cv. 10/8</strain>
        <tissue evidence="1">Leaf</tissue>
    </source>
</reference>
<accession>A0A392THZ6</accession>
<dbReference type="EMBL" id="LXQA010588130">
    <property type="protein sequence ID" value="MCI60789.1"/>
    <property type="molecule type" value="Genomic_DNA"/>
</dbReference>
<protein>
    <submittedName>
        <fullName evidence="1">Uncharacterized protein</fullName>
    </submittedName>
</protein>
<sequence>MSPVVSRRWRVSPRGASPRRISCASILAAWGISRCTLVSPRALMPLVPSPR</sequence>
<evidence type="ECO:0000313" key="2">
    <source>
        <dbReference type="Proteomes" id="UP000265520"/>
    </source>
</evidence>
<name>A0A392THZ6_9FABA</name>
<dbReference type="AlphaFoldDB" id="A0A392THZ6"/>